<dbReference type="InterPro" id="IPR019826">
    <property type="entry name" value="Carboxylesterase_B_AS"/>
</dbReference>
<dbReference type="InterPro" id="IPR002018">
    <property type="entry name" value="CarbesteraseB"/>
</dbReference>
<dbReference type="InterPro" id="IPR050309">
    <property type="entry name" value="Type-B_Carboxylest/Lipase"/>
</dbReference>
<feature type="domain" description="Carboxylesterase type B" evidence="5">
    <location>
        <begin position="29"/>
        <end position="541"/>
    </location>
</feature>
<evidence type="ECO:0000256" key="1">
    <source>
        <dbReference type="ARBA" id="ARBA00005964"/>
    </source>
</evidence>
<evidence type="ECO:0000313" key="6">
    <source>
        <dbReference type="Ensembl" id="ENSNNAP00000005828.1"/>
    </source>
</evidence>
<dbReference type="GeneTree" id="ENSGT00940000155200"/>
<dbReference type="SUPFAM" id="SSF53474">
    <property type="entry name" value="alpha/beta-Hydrolases"/>
    <property type="match status" value="1"/>
</dbReference>
<dbReference type="Ensembl" id="ENSNNAT00000006092.1">
    <property type="protein sequence ID" value="ENSNNAP00000005828.1"/>
    <property type="gene ID" value="ENSNNAG00000003942.1"/>
</dbReference>
<keyword evidence="7" id="KW-1185">Reference proteome</keyword>
<keyword evidence="3" id="KW-1015">Disulfide bond</keyword>
<reference evidence="6" key="1">
    <citation type="submission" date="2025-08" db="UniProtKB">
        <authorList>
            <consortium name="Ensembl"/>
        </authorList>
    </citation>
    <scope>IDENTIFICATION</scope>
</reference>
<evidence type="ECO:0000256" key="2">
    <source>
        <dbReference type="ARBA" id="ARBA00022801"/>
    </source>
</evidence>
<dbReference type="InterPro" id="IPR029058">
    <property type="entry name" value="AB_hydrolase_fold"/>
</dbReference>
<dbReference type="GO" id="GO:0016787">
    <property type="term" value="F:hydrolase activity"/>
    <property type="evidence" value="ECO:0007669"/>
    <property type="project" value="UniProtKB-KW"/>
</dbReference>
<proteinExistence type="inferred from homology"/>
<dbReference type="CDD" id="cd00312">
    <property type="entry name" value="Esterase_lipase"/>
    <property type="match status" value="1"/>
</dbReference>
<dbReference type="PROSITE" id="PS00122">
    <property type="entry name" value="CARBOXYLESTERASE_B_1"/>
    <property type="match status" value="1"/>
</dbReference>
<organism evidence="6 7">
    <name type="scientific">Naja naja</name>
    <name type="common">Indian cobra</name>
    <dbReference type="NCBI Taxonomy" id="35670"/>
    <lineage>
        <taxon>Eukaryota</taxon>
        <taxon>Metazoa</taxon>
        <taxon>Chordata</taxon>
        <taxon>Craniata</taxon>
        <taxon>Vertebrata</taxon>
        <taxon>Euteleostomi</taxon>
        <taxon>Lepidosauria</taxon>
        <taxon>Squamata</taxon>
        <taxon>Bifurcata</taxon>
        <taxon>Unidentata</taxon>
        <taxon>Episquamata</taxon>
        <taxon>Toxicofera</taxon>
        <taxon>Serpentes</taxon>
        <taxon>Colubroidea</taxon>
        <taxon>Elapidae</taxon>
        <taxon>Elapinae</taxon>
        <taxon>Naja</taxon>
    </lineage>
</organism>
<dbReference type="OrthoDB" id="3200163at2759"/>
<feature type="signal peptide" evidence="4">
    <location>
        <begin position="1"/>
        <end position="20"/>
    </location>
</feature>
<accession>A0A8C6VH43</accession>
<protein>
    <recommendedName>
        <fullName evidence="4">Carboxylic ester hydrolase</fullName>
        <ecNumber evidence="4">3.1.1.-</ecNumber>
    </recommendedName>
</protein>
<evidence type="ECO:0000259" key="5">
    <source>
        <dbReference type="Pfam" id="PF00135"/>
    </source>
</evidence>
<dbReference type="InterPro" id="IPR019819">
    <property type="entry name" value="Carboxylesterase_B_CS"/>
</dbReference>
<sequence>MKCWLFGIVIESLLVAGITTEGERQDHLEVITKYGRLRGKLAGVEGIDKPVKSFLGVPFAKPPTGSLRFSSPQPAEPWSYVRDSTSQPPMCLQDLGWQDALRTFMNPLVSNLTVAEDCLYLNIFTPDTEAKLPVMVWLPGGGLVIGGASLYDGSALSAYGNVVVVVVQYRLGILGFLSTGSQEAPGNWGLLDQVAALQWVQENIEAFGGDPSCVTIFGESAGGFSVGAQILSPLSKGLFHRAISESGSVQFPGIFIQHPEILAQKVASAAGCETTSPAMLLCLRNKTEGELKSLFSRLPPELNFIPAVVDGEFILKAPEELLASKELHAVPYLIGVNNNEYGWLLYGSPLVKNSSDIIDGMDRERIAAVMQPLASIWNYPPEIMQMILDKYLEATEDPIELRSRFQKMMEDAIFVVPSLQTARYHRDSAAPVYFYEFQHRPTAFRDTKPDFVKADHGDELSFVLGGPFLSRTSVTFSEATEEEKQLSRTIMKYWSNFARNGNPNGEGLVEWPQYGLHEEYLELNLEQRKSEKLRNSYVDFWLKTLPEKMKTIIEEEKTHPEL</sequence>
<evidence type="ECO:0000256" key="4">
    <source>
        <dbReference type="RuleBase" id="RU361235"/>
    </source>
</evidence>
<dbReference type="FunFam" id="3.40.50.1820:FF:000011">
    <property type="entry name" value="Carboxylic ester hydrolase"/>
    <property type="match status" value="1"/>
</dbReference>
<dbReference type="EC" id="3.1.1.-" evidence="4"/>
<dbReference type="AlphaFoldDB" id="A0A8C6VH43"/>
<dbReference type="Pfam" id="PF00135">
    <property type="entry name" value="COesterase"/>
    <property type="match status" value="1"/>
</dbReference>
<dbReference type="PROSITE" id="PS00941">
    <property type="entry name" value="CARBOXYLESTERASE_B_2"/>
    <property type="match status" value="1"/>
</dbReference>
<dbReference type="OMA" id="MWISFIT"/>
<feature type="chain" id="PRO_5034798241" description="Carboxylic ester hydrolase" evidence="4">
    <location>
        <begin position="21"/>
        <end position="562"/>
    </location>
</feature>
<dbReference type="Gene3D" id="3.40.50.1820">
    <property type="entry name" value="alpha/beta hydrolase"/>
    <property type="match status" value="1"/>
</dbReference>
<evidence type="ECO:0000313" key="7">
    <source>
        <dbReference type="Proteomes" id="UP000694559"/>
    </source>
</evidence>
<comment type="similarity">
    <text evidence="1 4">Belongs to the type-B carboxylesterase/lipase family.</text>
</comment>
<keyword evidence="4" id="KW-0732">Signal</keyword>
<name>A0A8C6VH43_NAJNA</name>
<reference evidence="6" key="2">
    <citation type="submission" date="2025-09" db="UniProtKB">
        <authorList>
            <consortium name="Ensembl"/>
        </authorList>
    </citation>
    <scope>IDENTIFICATION</scope>
</reference>
<evidence type="ECO:0000256" key="3">
    <source>
        <dbReference type="ARBA" id="ARBA00023157"/>
    </source>
</evidence>
<keyword evidence="2 4" id="KW-0378">Hydrolase</keyword>
<dbReference type="Proteomes" id="UP000694559">
    <property type="component" value="Unplaced"/>
</dbReference>
<dbReference type="PANTHER" id="PTHR11559">
    <property type="entry name" value="CARBOXYLESTERASE"/>
    <property type="match status" value="1"/>
</dbReference>